<dbReference type="AlphaFoldDB" id="A0ABD5WD57"/>
<protein>
    <submittedName>
        <fullName evidence="3">Rossmann-like domain-containing protein</fullName>
    </submittedName>
</protein>
<evidence type="ECO:0000313" key="4">
    <source>
        <dbReference type="Proteomes" id="UP001596461"/>
    </source>
</evidence>
<dbReference type="Gene3D" id="3.40.50.11590">
    <property type="match status" value="1"/>
</dbReference>
<dbReference type="InterPro" id="IPR007161">
    <property type="entry name" value="DUF364"/>
</dbReference>
<dbReference type="Proteomes" id="UP001596461">
    <property type="component" value="Unassembled WGS sequence"/>
</dbReference>
<comment type="caution">
    <text evidence="3">The sequence shown here is derived from an EMBL/GenBank/DDBJ whole genome shotgun (WGS) entry which is preliminary data.</text>
</comment>
<gene>
    <name evidence="3" type="ORF">ACFQL9_10425</name>
</gene>
<feature type="domain" description="Putative heavy-metal chelation" evidence="2">
    <location>
        <begin position="130"/>
        <end position="263"/>
    </location>
</feature>
<dbReference type="RefSeq" id="WP_390210516.1">
    <property type="nucleotide sequence ID" value="NZ_JBHTAH010000008.1"/>
</dbReference>
<feature type="compositionally biased region" description="Basic and acidic residues" evidence="1">
    <location>
        <begin position="282"/>
        <end position="294"/>
    </location>
</feature>
<evidence type="ECO:0000256" key="1">
    <source>
        <dbReference type="SAM" id="MobiDB-lite"/>
    </source>
</evidence>
<dbReference type="EMBL" id="JBHTAH010000008">
    <property type="protein sequence ID" value="MFC7070055.1"/>
    <property type="molecule type" value="Genomic_DNA"/>
</dbReference>
<organism evidence="3 4">
    <name type="scientific">Halobaculum lipolyticum</name>
    <dbReference type="NCBI Taxonomy" id="3032001"/>
    <lineage>
        <taxon>Archaea</taxon>
        <taxon>Methanobacteriati</taxon>
        <taxon>Methanobacteriota</taxon>
        <taxon>Stenosarchaea group</taxon>
        <taxon>Halobacteria</taxon>
        <taxon>Halobacteriales</taxon>
        <taxon>Haloferacaceae</taxon>
        <taxon>Halobaculum</taxon>
    </lineage>
</organism>
<evidence type="ECO:0000259" key="2">
    <source>
        <dbReference type="Pfam" id="PF04016"/>
    </source>
</evidence>
<sequence length="306" mass="30537">MSDAVLRLVVDGLRERRAFDGVAVERVTVGDRAVLVELRGAGVEAAEEAGEAAPPTAVRAGLAHRPPGAAPATDGVAVETLIAWALGEAPADGDPTVARAVGVATLNALSAPFVDWRDGDPMERLSADVGTIATVGLFRPAFRKFDAVDVRVVERDPVDAARIETPPGVAVAVYGPDETAAAMAGADVVFVTGSTLVYGGLAEALAAAPPAATVVVVGATASVLPGPLFAAGADVVAGAAVDDPARVRAAVAAGACGTDLHDDGVRKGFVAGAPTADIDLASDEHRANAADHDGPAVADTTDTPEP</sequence>
<feature type="region of interest" description="Disordered" evidence="1">
    <location>
        <begin position="281"/>
        <end position="306"/>
    </location>
</feature>
<dbReference type="SUPFAM" id="SSF159713">
    <property type="entry name" value="Dhaf3308-like"/>
    <property type="match status" value="1"/>
</dbReference>
<dbReference type="Pfam" id="PF04016">
    <property type="entry name" value="DUF364"/>
    <property type="match status" value="1"/>
</dbReference>
<reference evidence="3 4" key="1">
    <citation type="journal article" date="2019" name="Int. J. Syst. Evol. Microbiol.">
        <title>The Global Catalogue of Microorganisms (GCM) 10K type strain sequencing project: providing services to taxonomists for standard genome sequencing and annotation.</title>
        <authorList>
            <consortium name="The Broad Institute Genomics Platform"/>
            <consortium name="The Broad Institute Genome Sequencing Center for Infectious Disease"/>
            <person name="Wu L."/>
            <person name="Ma J."/>
        </authorList>
    </citation>
    <scope>NUCLEOTIDE SEQUENCE [LARGE SCALE GENOMIC DNA]</scope>
    <source>
        <strain evidence="3 4">DT31</strain>
    </source>
</reference>
<keyword evidence="4" id="KW-1185">Reference proteome</keyword>
<name>A0ABD5WD57_9EURY</name>
<accession>A0ABD5WD57</accession>
<evidence type="ECO:0000313" key="3">
    <source>
        <dbReference type="EMBL" id="MFC7070055.1"/>
    </source>
</evidence>
<proteinExistence type="predicted"/>